<dbReference type="SUPFAM" id="SSF46785">
    <property type="entry name" value="Winged helix' DNA-binding domain"/>
    <property type="match status" value="1"/>
</dbReference>
<dbReference type="CDD" id="cd07377">
    <property type="entry name" value="WHTH_GntR"/>
    <property type="match status" value="1"/>
</dbReference>
<dbReference type="InterPro" id="IPR008920">
    <property type="entry name" value="TF_FadR/GntR_C"/>
</dbReference>
<evidence type="ECO:0000256" key="1">
    <source>
        <dbReference type="ARBA" id="ARBA00023015"/>
    </source>
</evidence>
<dbReference type="SMART" id="SM00345">
    <property type="entry name" value="HTH_GNTR"/>
    <property type="match status" value="1"/>
</dbReference>
<keyword evidence="6" id="KW-1185">Reference proteome</keyword>
<dbReference type="Gene3D" id="1.20.120.530">
    <property type="entry name" value="GntR ligand-binding domain-like"/>
    <property type="match status" value="1"/>
</dbReference>
<evidence type="ECO:0000313" key="5">
    <source>
        <dbReference type="EMBL" id="MBK0417806.1"/>
    </source>
</evidence>
<dbReference type="GO" id="GO:0003677">
    <property type="term" value="F:DNA binding"/>
    <property type="evidence" value="ECO:0007669"/>
    <property type="project" value="UniProtKB-KW"/>
</dbReference>
<keyword evidence="2" id="KW-0238">DNA-binding</keyword>
<name>A0A934Q583_9MICO</name>
<dbReference type="PRINTS" id="PR00035">
    <property type="entry name" value="HTHGNTR"/>
</dbReference>
<dbReference type="EMBL" id="JAEHOH010000001">
    <property type="protein sequence ID" value="MBK0417806.1"/>
    <property type="molecule type" value="Genomic_DNA"/>
</dbReference>
<dbReference type="InterPro" id="IPR036390">
    <property type="entry name" value="WH_DNA-bd_sf"/>
</dbReference>
<dbReference type="Gene3D" id="1.10.10.10">
    <property type="entry name" value="Winged helix-like DNA-binding domain superfamily/Winged helix DNA-binding domain"/>
    <property type="match status" value="1"/>
</dbReference>
<dbReference type="PROSITE" id="PS50949">
    <property type="entry name" value="HTH_GNTR"/>
    <property type="match status" value="1"/>
</dbReference>
<keyword evidence="3" id="KW-0804">Transcription</keyword>
<accession>A0A934Q583</accession>
<comment type="caution">
    <text evidence="5">The sequence shown here is derived from an EMBL/GenBank/DDBJ whole genome shotgun (WGS) entry which is preliminary data.</text>
</comment>
<feature type="domain" description="HTH gntR-type" evidence="4">
    <location>
        <begin position="12"/>
        <end position="82"/>
    </location>
</feature>
<evidence type="ECO:0000313" key="6">
    <source>
        <dbReference type="Proteomes" id="UP000608530"/>
    </source>
</evidence>
<dbReference type="SMART" id="SM00895">
    <property type="entry name" value="FCD"/>
    <property type="match status" value="1"/>
</dbReference>
<dbReference type="Proteomes" id="UP000608530">
    <property type="component" value="Unassembled WGS sequence"/>
</dbReference>
<dbReference type="PANTHER" id="PTHR43537:SF5">
    <property type="entry name" value="UXU OPERON TRANSCRIPTIONAL REGULATOR"/>
    <property type="match status" value="1"/>
</dbReference>
<dbReference type="InterPro" id="IPR011711">
    <property type="entry name" value="GntR_C"/>
</dbReference>
<dbReference type="InterPro" id="IPR036388">
    <property type="entry name" value="WH-like_DNA-bd_sf"/>
</dbReference>
<dbReference type="GO" id="GO:0003700">
    <property type="term" value="F:DNA-binding transcription factor activity"/>
    <property type="evidence" value="ECO:0007669"/>
    <property type="project" value="InterPro"/>
</dbReference>
<evidence type="ECO:0000259" key="4">
    <source>
        <dbReference type="PROSITE" id="PS50949"/>
    </source>
</evidence>
<evidence type="ECO:0000256" key="2">
    <source>
        <dbReference type="ARBA" id="ARBA00023125"/>
    </source>
</evidence>
<keyword evidence="1" id="KW-0805">Transcription regulation</keyword>
<sequence length="262" mass="29372">MSEPLFTEAGRKVAYESIVEQVESAVAAGRLKAGDRLPGERQLMAEFGVSRSTVREALKVLQATGSIITKPGDPRGPIITNYSPRLLENSIQRFARLESVSRAELLQFRLSLESTACRLAAQLHDDADLERIVEAQKLMEAAAREEAVKFPEATNRFDDTLKVASHNQIIRVCGNAVADVMRELVYARLAQDPDRDSRMLRQARAAGELVEAIRNRDSARAASIVRRNIYRFYAEDLTPEEDRQTRALVYLEEDERDDAPAD</sequence>
<dbReference type="AlphaFoldDB" id="A0A934Q583"/>
<dbReference type="SUPFAM" id="SSF48008">
    <property type="entry name" value="GntR ligand-binding domain-like"/>
    <property type="match status" value="1"/>
</dbReference>
<dbReference type="PANTHER" id="PTHR43537">
    <property type="entry name" value="TRANSCRIPTIONAL REGULATOR, GNTR FAMILY"/>
    <property type="match status" value="1"/>
</dbReference>
<evidence type="ECO:0000256" key="3">
    <source>
        <dbReference type="ARBA" id="ARBA00023163"/>
    </source>
</evidence>
<dbReference type="Pfam" id="PF00392">
    <property type="entry name" value="GntR"/>
    <property type="match status" value="1"/>
</dbReference>
<reference evidence="5" key="1">
    <citation type="submission" date="2020-12" db="EMBL/GenBank/DDBJ databases">
        <title>Leucobacter sp. CAS1, isolated from Chromium sludge.</title>
        <authorList>
            <person name="Xu Z."/>
        </authorList>
    </citation>
    <scope>NUCLEOTIDE SEQUENCE</scope>
    <source>
        <strain evidence="5">CSA1</strain>
    </source>
</reference>
<dbReference type="InterPro" id="IPR000524">
    <property type="entry name" value="Tscrpt_reg_HTH_GntR"/>
</dbReference>
<dbReference type="Pfam" id="PF07729">
    <property type="entry name" value="FCD"/>
    <property type="match status" value="1"/>
</dbReference>
<protein>
    <submittedName>
        <fullName evidence="5">FadR family transcriptional regulator</fullName>
    </submittedName>
</protein>
<gene>
    <name evidence="5" type="ORF">JD276_01990</name>
</gene>
<organism evidence="5 6">
    <name type="scientific">Leucobacter chromiisoli</name>
    <dbReference type="NCBI Taxonomy" id="2796471"/>
    <lineage>
        <taxon>Bacteria</taxon>
        <taxon>Bacillati</taxon>
        <taxon>Actinomycetota</taxon>
        <taxon>Actinomycetes</taxon>
        <taxon>Micrococcales</taxon>
        <taxon>Microbacteriaceae</taxon>
        <taxon>Leucobacter</taxon>
    </lineage>
</organism>
<dbReference type="RefSeq" id="WP_200113258.1">
    <property type="nucleotide sequence ID" value="NZ_JAEHOH010000001.1"/>
</dbReference>
<proteinExistence type="predicted"/>